<feature type="non-terminal residue" evidence="3">
    <location>
        <position position="1"/>
    </location>
</feature>
<evidence type="ECO:0000259" key="2">
    <source>
        <dbReference type="Pfam" id="PF00582"/>
    </source>
</evidence>
<sequence length="139" mass="14987">TKQDGVGMKIVVGFIDSPEGNAAIDKAIEEATLRNASLVVVHSKLGGRHDKAEDYIAMNNALEDLARRLVSAGVEHEIHEYVRGDKPAEDLIQAVEDYDAGLIVIGIRERSATGKMLLGSNALDILHYSPVPVLCVKAK</sequence>
<dbReference type="Gene3D" id="3.40.50.620">
    <property type="entry name" value="HUPs"/>
    <property type="match status" value="1"/>
</dbReference>
<organism evidence="3">
    <name type="scientific">hydrothermal vent metagenome</name>
    <dbReference type="NCBI Taxonomy" id="652676"/>
    <lineage>
        <taxon>unclassified sequences</taxon>
        <taxon>metagenomes</taxon>
        <taxon>ecological metagenomes</taxon>
    </lineage>
</organism>
<dbReference type="InterPro" id="IPR014729">
    <property type="entry name" value="Rossmann-like_a/b/a_fold"/>
</dbReference>
<dbReference type="SUPFAM" id="SSF52402">
    <property type="entry name" value="Adenine nucleotide alpha hydrolases-like"/>
    <property type="match status" value="1"/>
</dbReference>
<dbReference type="PANTHER" id="PTHR46268:SF15">
    <property type="entry name" value="UNIVERSAL STRESS PROTEIN HP_0031"/>
    <property type="match status" value="1"/>
</dbReference>
<dbReference type="InterPro" id="IPR006015">
    <property type="entry name" value="Universal_stress_UspA"/>
</dbReference>
<evidence type="ECO:0000256" key="1">
    <source>
        <dbReference type="ARBA" id="ARBA00008791"/>
    </source>
</evidence>
<dbReference type="InterPro" id="IPR006016">
    <property type="entry name" value="UspA"/>
</dbReference>
<gene>
    <name evidence="3" type="ORF">MNBD_ACTINO02-3086</name>
</gene>
<dbReference type="Pfam" id="PF00582">
    <property type="entry name" value="Usp"/>
    <property type="match status" value="1"/>
</dbReference>
<dbReference type="PRINTS" id="PR01438">
    <property type="entry name" value="UNVRSLSTRESS"/>
</dbReference>
<proteinExistence type="inferred from homology"/>
<dbReference type="PANTHER" id="PTHR46268">
    <property type="entry name" value="STRESS RESPONSE PROTEIN NHAX"/>
    <property type="match status" value="1"/>
</dbReference>
<dbReference type="EMBL" id="UOEK01000315">
    <property type="protein sequence ID" value="VAW05326.1"/>
    <property type="molecule type" value="Genomic_DNA"/>
</dbReference>
<dbReference type="CDD" id="cd00293">
    <property type="entry name" value="USP-like"/>
    <property type="match status" value="1"/>
</dbReference>
<comment type="similarity">
    <text evidence="1">Belongs to the universal stress protein A family.</text>
</comment>
<feature type="domain" description="UspA" evidence="2">
    <location>
        <begin position="9"/>
        <end position="137"/>
    </location>
</feature>
<protein>
    <recommendedName>
        <fullName evidence="2">UspA domain-containing protein</fullName>
    </recommendedName>
</protein>
<accession>A0A3B0TEC2</accession>
<evidence type="ECO:0000313" key="3">
    <source>
        <dbReference type="EMBL" id="VAW05326.1"/>
    </source>
</evidence>
<dbReference type="AlphaFoldDB" id="A0A3B0TEC2"/>
<name>A0A3B0TEC2_9ZZZZ</name>
<reference evidence="3" key="1">
    <citation type="submission" date="2018-06" db="EMBL/GenBank/DDBJ databases">
        <authorList>
            <person name="Zhirakovskaya E."/>
        </authorList>
    </citation>
    <scope>NUCLEOTIDE SEQUENCE</scope>
</reference>